<comment type="caution">
    <text evidence="2">The sequence shown here is derived from an EMBL/GenBank/DDBJ whole genome shotgun (WGS) entry which is preliminary data.</text>
</comment>
<protein>
    <submittedName>
        <fullName evidence="2">Uncharacterized protein</fullName>
    </submittedName>
</protein>
<dbReference type="Proteomes" id="UP000887458">
    <property type="component" value="Unassembled WGS sequence"/>
</dbReference>
<feature type="region of interest" description="Disordered" evidence="1">
    <location>
        <begin position="30"/>
        <end position="49"/>
    </location>
</feature>
<reference evidence="2 3" key="2">
    <citation type="journal article" date="2022" name="Mol. Biol. Evol.">
        <title>Comparative Genomics Reveals Insights into the Divergent Evolution of Astigmatic Mites and Household Pest Adaptations.</title>
        <authorList>
            <person name="Xiong Q."/>
            <person name="Wan A.T."/>
            <person name="Liu X."/>
            <person name="Fung C.S."/>
            <person name="Xiao X."/>
            <person name="Malainual N."/>
            <person name="Hou J."/>
            <person name="Wang L."/>
            <person name="Wang M."/>
            <person name="Yang K.Y."/>
            <person name="Cui Y."/>
            <person name="Leung E.L."/>
            <person name="Nong W."/>
            <person name="Shin S.K."/>
            <person name="Au S.W."/>
            <person name="Jeong K.Y."/>
            <person name="Chew F.T."/>
            <person name="Hui J.H."/>
            <person name="Leung T.F."/>
            <person name="Tungtrongchitr A."/>
            <person name="Zhong N."/>
            <person name="Liu Z."/>
            <person name="Tsui S.K."/>
        </authorList>
    </citation>
    <scope>NUCLEOTIDE SEQUENCE [LARGE SCALE GENOMIC DNA]</scope>
    <source>
        <strain evidence="2">Derp</strain>
    </source>
</reference>
<evidence type="ECO:0000256" key="1">
    <source>
        <dbReference type="SAM" id="MobiDB-lite"/>
    </source>
</evidence>
<accession>A0ABQ8JV54</accession>
<evidence type="ECO:0000313" key="2">
    <source>
        <dbReference type="EMBL" id="KAH9426191.1"/>
    </source>
</evidence>
<evidence type="ECO:0000313" key="3">
    <source>
        <dbReference type="Proteomes" id="UP000887458"/>
    </source>
</evidence>
<proteinExistence type="predicted"/>
<reference evidence="2 3" key="1">
    <citation type="journal article" date="2018" name="J. Allergy Clin. Immunol.">
        <title>High-quality assembly of Dermatophagoides pteronyssinus genome and transcriptome reveals a wide range of novel allergens.</title>
        <authorList>
            <person name="Liu X.Y."/>
            <person name="Yang K.Y."/>
            <person name="Wang M.Q."/>
            <person name="Kwok J.S."/>
            <person name="Zeng X."/>
            <person name="Yang Z."/>
            <person name="Xiao X.J."/>
            <person name="Lau C.P."/>
            <person name="Li Y."/>
            <person name="Huang Z.M."/>
            <person name="Ba J.G."/>
            <person name="Yim A.K."/>
            <person name="Ouyang C.Y."/>
            <person name="Ngai S.M."/>
            <person name="Chan T.F."/>
            <person name="Leung E.L."/>
            <person name="Liu L."/>
            <person name="Liu Z.G."/>
            <person name="Tsui S.K."/>
        </authorList>
    </citation>
    <scope>NUCLEOTIDE SEQUENCE [LARGE SCALE GENOMIC DNA]</scope>
    <source>
        <strain evidence="2">Derp</strain>
    </source>
</reference>
<name>A0ABQ8JV54_DERPT</name>
<sequence>MQIDVHHESLSFFCHDVTLDVTDLRRISNKTRTSSPAAGTAGFFNNSETPNDNAPIKSLRVVRSQSHISIKRRRSLSSVLRSNTSVSFHSGFNDDFIVRTSLHFTYGSDKPFGSIGIRLRACLISQNNLFCSSFE</sequence>
<gene>
    <name evidence="2" type="ORF">DERP_007131</name>
</gene>
<keyword evidence="3" id="KW-1185">Reference proteome</keyword>
<dbReference type="EMBL" id="NJHN03000012">
    <property type="protein sequence ID" value="KAH9426191.1"/>
    <property type="molecule type" value="Genomic_DNA"/>
</dbReference>
<organism evidence="2 3">
    <name type="scientific">Dermatophagoides pteronyssinus</name>
    <name type="common">European house dust mite</name>
    <dbReference type="NCBI Taxonomy" id="6956"/>
    <lineage>
        <taxon>Eukaryota</taxon>
        <taxon>Metazoa</taxon>
        <taxon>Ecdysozoa</taxon>
        <taxon>Arthropoda</taxon>
        <taxon>Chelicerata</taxon>
        <taxon>Arachnida</taxon>
        <taxon>Acari</taxon>
        <taxon>Acariformes</taxon>
        <taxon>Sarcoptiformes</taxon>
        <taxon>Astigmata</taxon>
        <taxon>Psoroptidia</taxon>
        <taxon>Analgoidea</taxon>
        <taxon>Pyroglyphidae</taxon>
        <taxon>Dermatophagoidinae</taxon>
        <taxon>Dermatophagoides</taxon>
    </lineage>
</organism>